<reference evidence="4 5" key="1">
    <citation type="submission" date="2017-04" db="EMBL/GenBank/DDBJ databases">
        <authorList>
            <person name="Afonso C.L."/>
            <person name="Miller P.J."/>
            <person name="Scott M.A."/>
            <person name="Spackman E."/>
            <person name="Goraichik I."/>
            <person name="Dimitrov K.M."/>
            <person name="Suarez D.L."/>
            <person name="Swayne D.E."/>
        </authorList>
    </citation>
    <scope>NUCLEOTIDE SEQUENCE [LARGE SCALE GENOMIC DNA]</scope>
    <source>
        <strain evidence="4 5">11</strain>
    </source>
</reference>
<dbReference type="SMART" id="SM01208">
    <property type="entry name" value="G5"/>
    <property type="match status" value="1"/>
</dbReference>
<name>A0A1X7LYG6_9BACL</name>
<feature type="transmembrane region" description="Helical" evidence="2">
    <location>
        <begin position="30"/>
        <end position="52"/>
    </location>
</feature>
<dbReference type="AlphaFoldDB" id="A0A1X7LYG6"/>
<dbReference type="GO" id="GO:0009254">
    <property type="term" value="P:peptidoglycan turnover"/>
    <property type="evidence" value="ECO:0007669"/>
    <property type="project" value="InterPro"/>
</dbReference>
<dbReference type="InterPro" id="IPR011098">
    <property type="entry name" value="G5_dom"/>
</dbReference>
<dbReference type="EMBL" id="FXAZ01000011">
    <property type="protein sequence ID" value="SMG58861.1"/>
    <property type="molecule type" value="Genomic_DNA"/>
</dbReference>
<dbReference type="InterPro" id="IPR059180">
    <property type="entry name" value="3D_YorM"/>
</dbReference>
<dbReference type="CDD" id="cd14667">
    <property type="entry name" value="3D_containing_proteins"/>
    <property type="match status" value="1"/>
</dbReference>
<keyword evidence="2" id="KW-0472">Membrane</keyword>
<accession>A0A1X7LYG6</accession>
<dbReference type="PROSITE" id="PS51109">
    <property type="entry name" value="G5"/>
    <property type="match status" value="1"/>
</dbReference>
<dbReference type="Proteomes" id="UP000193834">
    <property type="component" value="Unassembled WGS sequence"/>
</dbReference>
<dbReference type="InterPro" id="IPR007137">
    <property type="entry name" value="DUF348"/>
</dbReference>
<keyword evidence="5" id="KW-1185">Reference proteome</keyword>
<proteinExistence type="predicted"/>
<dbReference type="InterPro" id="IPR010611">
    <property type="entry name" value="3D_dom"/>
</dbReference>
<keyword evidence="2" id="KW-0812">Transmembrane</keyword>
<dbReference type="PANTHER" id="PTHR39160:SF4">
    <property type="entry name" value="RESUSCITATION-PROMOTING FACTOR RPFB"/>
    <property type="match status" value="1"/>
</dbReference>
<evidence type="ECO:0000313" key="5">
    <source>
        <dbReference type="Proteomes" id="UP000193834"/>
    </source>
</evidence>
<dbReference type="GO" id="GO:0019867">
    <property type="term" value="C:outer membrane"/>
    <property type="evidence" value="ECO:0007669"/>
    <property type="project" value="InterPro"/>
</dbReference>
<dbReference type="PANTHER" id="PTHR39160">
    <property type="entry name" value="CELL WALL-BINDING PROTEIN YOCH"/>
    <property type="match status" value="1"/>
</dbReference>
<feature type="domain" description="G5" evidence="3">
    <location>
        <begin position="165"/>
        <end position="245"/>
    </location>
</feature>
<dbReference type="Gene3D" id="2.20.230.10">
    <property type="entry name" value="Resuscitation-promoting factor rpfb"/>
    <property type="match status" value="1"/>
</dbReference>
<dbReference type="Pfam" id="PF03990">
    <property type="entry name" value="DUF348"/>
    <property type="match status" value="2"/>
</dbReference>
<evidence type="ECO:0000256" key="2">
    <source>
        <dbReference type="SAM" id="Phobius"/>
    </source>
</evidence>
<dbReference type="RefSeq" id="WP_085498810.1">
    <property type="nucleotide sequence ID" value="NZ_FXAZ01000011.1"/>
</dbReference>
<gene>
    <name evidence="4" type="ORF">SAMN06295960_4808</name>
</gene>
<dbReference type="InterPro" id="IPR036908">
    <property type="entry name" value="RlpA-like_sf"/>
</dbReference>
<dbReference type="Pfam" id="PF06725">
    <property type="entry name" value="3D"/>
    <property type="match status" value="1"/>
</dbReference>
<keyword evidence="2" id="KW-1133">Transmembrane helix</keyword>
<dbReference type="Gene3D" id="2.40.40.10">
    <property type="entry name" value="RlpA-like domain"/>
    <property type="match status" value="1"/>
</dbReference>
<dbReference type="OrthoDB" id="9798935at2"/>
<protein>
    <recommendedName>
        <fullName evidence="3">G5 domain-containing protein</fullName>
    </recommendedName>
</protein>
<organism evidence="4 5">
    <name type="scientific">Paenibacillus aquistagni</name>
    <dbReference type="NCBI Taxonomy" id="1852522"/>
    <lineage>
        <taxon>Bacteria</taxon>
        <taxon>Bacillati</taxon>
        <taxon>Bacillota</taxon>
        <taxon>Bacilli</taxon>
        <taxon>Bacillales</taxon>
        <taxon>Paenibacillaceae</taxon>
        <taxon>Paenibacillus</taxon>
    </lineage>
</organism>
<dbReference type="Pfam" id="PF07501">
    <property type="entry name" value="G5"/>
    <property type="match status" value="1"/>
</dbReference>
<evidence type="ECO:0000256" key="1">
    <source>
        <dbReference type="ARBA" id="ARBA00022729"/>
    </source>
</evidence>
<evidence type="ECO:0000313" key="4">
    <source>
        <dbReference type="EMBL" id="SMG58861.1"/>
    </source>
</evidence>
<dbReference type="STRING" id="1852522.SAMN06295960_4808"/>
<dbReference type="GO" id="GO:0004553">
    <property type="term" value="F:hydrolase activity, hydrolyzing O-glycosyl compounds"/>
    <property type="evidence" value="ECO:0007669"/>
    <property type="project" value="InterPro"/>
</dbReference>
<sequence length="378" mass="41280">MGNLVNNEPHDPRSSSKSLALKWKHENVRVVSVIVVVAIAITLVSVLVGFSYQKKTVALFIDGQENTIETRKATLRDVLDEHAIALGAHDKVSTSLDTELEDGVSVSIKRAKPVQVTVDGKTNTLYTTEDHVSEALKGFNVTVNELDKIFPDASTAISNEMEIKVVRITKDVEKREIKVPFQVVKQANGDMLKGTTKVVQQGQEGTIIQNIENTYQDGKLVHSELVEKKVQAKTVNKIVAYGTKKKPEVQVLSATPSSKKSAASGSVLKNGINFKYKQKLTNVQLTAYTEEAGSPGAKTASGTKVTEGRTIAVDPDVVPLGWWVYIEGYGFYRAEDTGGAVKGKIMDIYFDNSSQVKRFGRKKGNTVYVIGPVKPEAN</sequence>
<keyword evidence="1" id="KW-0732">Signal</keyword>
<dbReference type="SUPFAM" id="SSF50685">
    <property type="entry name" value="Barwin-like endoglucanases"/>
    <property type="match status" value="1"/>
</dbReference>
<dbReference type="InterPro" id="IPR051933">
    <property type="entry name" value="Resuscitation_pf_RpfB"/>
</dbReference>
<evidence type="ECO:0000259" key="3">
    <source>
        <dbReference type="PROSITE" id="PS51109"/>
    </source>
</evidence>